<dbReference type="PANTHER" id="PTHR33295:SF18">
    <property type="entry name" value="AAA+ ATPASE DOMAIN-CONTAINING PROTEIN"/>
    <property type="match status" value="1"/>
</dbReference>
<keyword evidence="3" id="KW-0067">ATP-binding</keyword>
<reference evidence="3" key="1">
    <citation type="submission" date="2020-07" db="EMBL/GenBank/DDBJ databases">
        <title>Huge and variable diversity of episymbiotic CPR bacteria and DPANN archaea in groundwater ecosystems.</title>
        <authorList>
            <person name="He C.Y."/>
            <person name="Keren R."/>
            <person name="Whittaker M."/>
            <person name="Farag I.F."/>
            <person name="Doudna J."/>
            <person name="Cate J.H.D."/>
            <person name="Banfield J.F."/>
        </authorList>
    </citation>
    <scope>NUCLEOTIDE SEQUENCE</scope>
    <source>
        <strain evidence="3">NC_groundwater_1296_Ag_S-0.2um_52_80</strain>
    </source>
</reference>
<protein>
    <submittedName>
        <fullName evidence="3">ATP-binding protein</fullName>
    </submittedName>
</protein>
<evidence type="ECO:0000313" key="4">
    <source>
        <dbReference type="Proteomes" id="UP000732298"/>
    </source>
</evidence>
<dbReference type="Pfam" id="PF13635">
    <property type="entry name" value="DUF4143"/>
    <property type="match status" value="1"/>
</dbReference>
<feature type="domain" description="DUF4143" evidence="2">
    <location>
        <begin position="253"/>
        <end position="389"/>
    </location>
</feature>
<dbReference type="GO" id="GO:0005524">
    <property type="term" value="F:ATP binding"/>
    <property type="evidence" value="ECO:0007669"/>
    <property type="project" value="UniProtKB-KW"/>
</dbReference>
<dbReference type="SUPFAM" id="SSF52540">
    <property type="entry name" value="P-loop containing nucleoside triphosphate hydrolases"/>
    <property type="match status" value="1"/>
</dbReference>
<dbReference type="EMBL" id="JACQPB010000034">
    <property type="protein sequence ID" value="MBI4210517.1"/>
    <property type="molecule type" value="Genomic_DNA"/>
</dbReference>
<keyword evidence="3" id="KW-0547">Nucleotide-binding</keyword>
<accession>A0A8T3YLI8</accession>
<evidence type="ECO:0000313" key="3">
    <source>
        <dbReference type="EMBL" id="MBI4210517.1"/>
    </source>
</evidence>
<gene>
    <name evidence="3" type="ORF">HY544_03365</name>
</gene>
<evidence type="ECO:0000259" key="1">
    <source>
        <dbReference type="Pfam" id="PF13173"/>
    </source>
</evidence>
<dbReference type="InterPro" id="IPR027417">
    <property type="entry name" value="P-loop_NTPase"/>
</dbReference>
<evidence type="ECO:0000259" key="2">
    <source>
        <dbReference type="Pfam" id="PF13635"/>
    </source>
</evidence>
<name>A0A8T3YLI8_9ARCH</name>
<comment type="caution">
    <text evidence="3">The sequence shown here is derived from an EMBL/GenBank/DDBJ whole genome shotgun (WGS) entry which is preliminary data.</text>
</comment>
<proteinExistence type="predicted"/>
<feature type="domain" description="AAA" evidence="1">
    <location>
        <begin position="44"/>
        <end position="175"/>
    </location>
</feature>
<dbReference type="InterPro" id="IPR025420">
    <property type="entry name" value="DUF4143"/>
</dbReference>
<dbReference type="Proteomes" id="UP000732298">
    <property type="component" value="Unassembled WGS sequence"/>
</dbReference>
<dbReference type="InterPro" id="IPR041682">
    <property type="entry name" value="AAA_14"/>
</dbReference>
<organism evidence="3 4">
    <name type="scientific">Candidatus Iainarchaeum sp</name>
    <dbReference type="NCBI Taxonomy" id="3101447"/>
    <lineage>
        <taxon>Archaea</taxon>
        <taxon>Candidatus Iainarchaeota</taxon>
        <taxon>Candidatus Iainarchaeia</taxon>
        <taxon>Candidatus Iainarchaeales</taxon>
        <taxon>Candidatus Iainarchaeaceae</taxon>
        <taxon>Candidatus Iainarchaeum</taxon>
    </lineage>
</organism>
<dbReference type="Pfam" id="PF13173">
    <property type="entry name" value="AAA_14"/>
    <property type="match status" value="1"/>
</dbReference>
<dbReference type="AlphaFoldDB" id="A0A8T3YLI8"/>
<dbReference type="PANTHER" id="PTHR33295">
    <property type="entry name" value="ATPASE"/>
    <property type="match status" value="1"/>
</dbReference>
<sequence length="445" mass="50520">MPYADLLRFNPWWENAGAIDNDPDIARFGSEPIKHFPVFETSSGVYVIRGPRQVGKTTLVKLKIKELLENGTSPQDIFFYSFELLHTPQDVYGVVLEYLETVASGKKRHLFLDETTTISDWARSIKLLVDRGDIKREDVVLVTGSSSLDLKKGAERLPGRGIEGNEFFYLPSSFRLYLKLKGIEVPSADPLGEKIFYETARKSRSKILLLNKEFASYLNHGGFLYSINHGKGELALEKYARWLEGDFIKWGKNPLIAKEIVQAVIRKACSQFSYHAIAKETSVSSHNTVIDYLGMVDEELFLRTVNKVTLPFKAERKKEKKAFFLDTLLVAVAERWAGQSLPMPCKTEQVVGSHLSRLGHVYFYDDGKKEIDYVLKIKNKVLGVEVKWSDNISRVDTYGVKRTDVPYILSKETLKTENGVPVIPVSLFLAMLEAKEIVKRDVLNL</sequence>